<dbReference type="AlphaFoldDB" id="A0A915IWT2"/>
<protein>
    <submittedName>
        <fullName evidence="2">Reverse transcriptase domain-containing protein</fullName>
    </submittedName>
</protein>
<dbReference type="WBParaSite" id="nRc.2.0.1.t18544-RA">
    <property type="protein sequence ID" value="nRc.2.0.1.t18544-RA"/>
    <property type="gene ID" value="nRc.2.0.1.g18544"/>
</dbReference>
<sequence length="157" mass="16918">IEQYDTTLNNFCKKVKDTLQVLKQSNKNPLQQMLKGFLGGTRAVPSLANVGVGTSGTMTTSSTMANGATIKVTMITPSITSSTTAYMIITTASSSTCDPNCSSWVKLWVRQYPSLVVPIRPLVVIILHLEVVGNGHLDWDSPDLPVVNLRQLLAGTP</sequence>
<accession>A0A915IWT2</accession>
<evidence type="ECO:0000313" key="2">
    <source>
        <dbReference type="WBParaSite" id="nRc.2.0.1.t18544-RA"/>
    </source>
</evidence>
<keyword evidence="1" id="KW-1185">Reference proteome</keyword>
<proteinExistence type="predicted"/>
<dbReference type="Proteomes" id="UP000887565">
    <property type="component" value="Unplaced"/>
</dbReference>
<organism evidence="1 2">
    <name type="scientific">Romanomermis culicivorax</name>
    <name type="common">Nematode worm</name>
    <dbReference type="NCBI Taxonomy" id="13658"/>
    <lineage>
        <taxon>Eukaryota</taxon>
        <taxon>Metazoa</taxon>
        <taxon>Ecdysozoa</taxon>
        <taxon>Nematoda</taxon>
        <taxon>Enoplea</taxon>
        <taxon>Dorylaimia</taxon>
        <taxon>Mermithida</taxon>
        <taxon>Mermithoidea</taxon>
        <taxon>Mermithidae</taxon>
        <taxon>Romanomermis</taxon>
    </lineage>
</organism>
<name>A0A915IWT2_ROMCU</name>
<evidence type="ECO:0000313" key="1">
    <source>
        <dbReference type="Proteomes" id="UP000887565"/>
    </source>
</evidence>
<reference evidence="2" key="1">
    <citation type="submission" date="2022-11" db="UniProtKB">
        <authorList>
            <consortium name="WormBaseParasite"/>
        </authorList>
    </citation>
    <scope>IDENTIFICATION</scope>
</reference>